<dbReference type="EMBL" id="BGZK01001722">
    <property type="protein sequence ID" value="GBP85197.1"/>
    <property type="molecule type" value="Genomic_DNA"/>
</dbReference>
<protein>
    <submittedName>
        <fullName evidence="2">Uncharacterized protein</fullName>
    </submittedName>
</protein>
<gene>
    <name evidence="2" type="ORF">EVAR_47633_1</name>
</gene>
<proteinExistence type="predicted"/>
<evidence type="ECO:0000256" key="1">
    <source>
        <dbReference type="SAM" id="MobiDB-lite"/>
    </source>
</evidence>
<feature type="region of interest" description="Disordered" evidence="1">
    <location>
        <begin position="44"/>
        <end position="65"/>
    </location>
</feature>
<comment type="caution">
    <text evidence="2">The sequence shown here is derived from an EMBL/GenBank/DDBJ whole genome shotgun (WGS) entry which is preliminary data.</text>
</comment>
<organism evidence="2 3">
    <name type="scientific">Eumeta variegata</name>
    <name type="common">Bagworm moth</name>
    <name type="synonym">Eumeta japonica</name>
    <dbReference type="NCBI Taxonomy" id="151549"/>
    <lineage>
        <taxon>Eukaryota</taxon>
        <taxon>Metazoa</taxon>
        <taxon>Ecdysozoa</taxon>
        <taxon>Arthropoda</taxon>
        <taxon>Hexapoda</taxon>
        <taxon>Insecta</taxon>
        <taxon>Pterygota</taxon>
        <taxon>Neoptera</taxon>
        <taxon>Endopterygota</taxon>
        <taxon>Lepidoptera</taxon>
        <taxon>Glossata</taxon>
        <taxon>Ditrysia</taxon>
        <taxon>Tineoidea</taxon>
        <taxon>Psychidae</taxon>
        <taxon>Oiketicinae</taxon>
        <taxon>Eumeta</taxon>
    </lineage>
</organism>
<reference evidence="2 3" key="1">
    <citation type="journal article" date="2019" name="Commun. Biol.">
        <title>The bagworm genome reveals a unique fibroin gene that provides high tensile strength.</title>
        <authorList>
            <person name="Kono N."/>
            <person name="Nakamura H."/>
            <person name="Ohtoshi R."/>
            <person name="Tomita M."/>
            <person name="Numata K."/>
            <person name="Arakawa K."/>
        </authorList>
    </citation>
    <scope>NUCLEOTIDE SEQUENCE [LARGE SCALE GENOMIC DNA]</scope>
</reference>
<feature type="compositionally biased region" description="Polar residues" evidence="1">
    <location>
        <begin position="123"/>
        <end position="139"/>
    </location>
</feature>
<name>A0A4C1ZF13_EUMVA</name>
<feature type="region of interest" description="Disordered" evidence="1">
    <location>
        <begin position="120"/>
        <end position="139"/>
    </location>
</feature>
<evidence type="ECO:0000313" key="2">
    <source>
        <dbReference type="EMBL" id="GBP85197.1"/>
    </source>
</evidence>
<keyword evidence="3" id="KW-1185">Reference proteome</keyword>
<dbReference type="AlphaFoldDB" id="A0A4C1ZF13"/>
<dbReference type="Proteomes" id="UP000299102">
    <property type="component" value="Unassembled WGS sequence"/>
</dbReference>
<evidence type="ECO:0000313" key="3">
    <source>
        <dbReference type="Proteomes" id="UP000299102"/>
    </source>
</evidence>
<sequence>MLRRAHAPSERRRARAVTKLKEDIIMSKKTPLAAKIMGGYACADGGKRADEPSGSRWSPPPMDTRNLRGVASVLLASWEGIESNGEGIGSMAENGGLADDLPWALRQSYHKGRIAEAPRITDESSLATSSSFMQGTLTH</sequence>
<accession>A0A4C1ZF13</accession>